<evidence type="ECO:0000256" key="7">
    <source>
        <dbReference type="ARBA" id="ARBA00023136"/>
    </source>
</evidence>
<keyword evidence="3" id="KW-0813">Transport</keyword>
<keyword evidence="5 8" id="KW-0812">Transmembrane</keyword>
<dbReference type="InterPro" id="IPR045863">
    <property type="entry name" value="CorA_TM1_TM2"/>
</dbReference>
<gene>
    <name evidence="9" type="ORF">WG900_02705</name>
</gene>
<dbReference type="EMBL" id="JBBHJY010000001">
    <property type="protein sequence ID" value="MEJ6008823.1"/>
    <property type="molecule type" value="Genomic_DNA"/>
</dbReference>
<evidence type="ECO:0000256" key="6">
    <source>
        <dbReference type="ARBA" id="ARBA00022989"/>
    </source>
</evidence>
<evidence type="ECO:0000313" key="9">
    <source>
        <dbReference type="EMBL" id="MEJ6008823.1"/>
    </source>
</evidence>
<sequence length="313" mass="34180">MPKGEKVKAILFDANGMDREIAPLADVAHIPDKQIYWLIVSGQGAGKLPHPADGIDRAALRRGGVVVSDDRFCFSVPVAPNEGGHSEDAMILVVGRNWLVTCSDAPLSLTERYLEHDTGETLKGSLTAPALAVSLLLAHFDEFHTHLSAIEEKLDALDEQVFRSRQRHDPLNTLAVLRRRAARLRGLVAQHRSTIAALDRPDFGPAVCEEDRHHLTHLAGAYHRLVDTIDRTRDAVLSSYDLYATRVAQNTNRLLQRLTVITVGIGLIGALAGIFGMNFELALFKGEAPAFLMVVAGMAAIATVTLFMATRRS</sequence>
<dbReference type="InterPro" id="IPR045861">
    <property type="entry name" value="CorA_cytoplasmic_dom"/>
</dbReference>
<dbReference type="PANTHER" id="PTHR46494">
    <property type="entry name" value="CORA FAMILY METAL ION TRANSPORTER (EUROFUNG)"/>
    <property type="match status" value="1"/>
</dbReference>
<dbReference type="Gene3D" id="1.20.58.340">
    <property type="entry name" value="Magnesium transport protein CorA, transmembrane region"/>
    <property type="match status" value="2"/>
</dbReference>
<keyword evidence="4" id="KW-1003">Cell membrane</keyword>
<dbReference type="PANTHER" id="PTHR46494:SF1">
    <property type="entry name" value="CORA FAMILY METAL ION TRANSPORTER (EUROFUNG)"/>
    <property type="match status" value="1"/>
</dbReference>
<feature type="transmembrane region" description="Helical" evidence="8">
    <location>
        <begin position="258"/>
        <end position="277"/>
    </location>
</feature>
<organism evidence="9 10">
    <name type="scientific">Novosphingobium aquae</name>
    <dbReference type="NCBI Taxonomy" id="3133435"/>
    <lineage>
        <taxon>Bacteria</taxon>
        <taxon>Pseudomonadati</taxon>
        <taxon>Pseudomonadota</taxon>
        <taxon>Alphaproteobacteria</taxon>
        <taxon>Sphingomonadales</taxon>
        <taxon>Sphingomonadaceae</taxon>
        <taxon>Novosphingobium</taxon>
    </lineage>
</organism>
<keyword evidence="7 8" id="KW-0472">Membrane</keyword>
<name>A0ABU8S4D8_9SPHN</name>
<evidence type="ECO:0000256" key="5">
    <source>
        <dbReference type="ARBA" id="ARBA00022692"/>
    </source>
</evidence>
<evidence type="ECO:0000256" key="2">
    <source>
        <dbReference type="ARBA" id="ARBA00009765"/>
    </source>
</evidence>
<dbReference type="InterPro" id="IPR002523">
    <property type="entry name" value="MgTranspt_CorA/ZnTranspt_ZntB"/>
</dbReference>
<accession>A0ABU8S4D8</accession>
<feature type="transmembrane region" description="Helical" evidence="8">
    <location>
        <begin position="289"/>
        <end position="309"/>
    </location>
</feature>
<evidence type="ECO:0000256" key="4">
    <source>
        <dbReference type="ARBA" id="ARBA00022475"/>
    </source>
</evidence>
<dbReference type="Proteomes" id="UP001379235">
    <property type="component" value="Unassembled WGS sequence"/>
</dbReference>
<dbReference type="SUPFAM" id="SSF144083">
    <property type="entry name" value="Magnesium transport protein CorA, transmembrane region"/>
    <property type="match status" value="1"/>
</dbReference>
<dbReference type="Pfam" id="PF01544">
    <property type="entry name" value="CorA"/>
    <property type="match status" value="1"/>
</dbReference>
<dbReference type="SUPFAM" id="SSF143865">
    <property type="entry name" value="CorA soluble domain-like"/>
    <property type="match status" value="1"/>
</dbReference>
<reference evidence="9 10" key="1">
    <citation type="submission" date="2024-03" db="EMBL/GenBank/DDBJ databases">
        <authorList>
            <person name="Jo J.-H."/>
        </authorList>
    </citation>
    <scope>NUCLEOTIDE SEQUENCE [LARGE SCALE GENOMIC DNA]</scope>
    <source>
        <strain evidence="9 10">AS3R-12</strain>
    </source>
</reference>
<evidence type="ECO:0000256" key="1">
    <source>
        <dbReference type="ARBA" id="ARBA00004651"/>
    </source>
</evidence>
<evidence type="ECO:0000256" key="8">
    <source>
        <dbReference type="SAM" id="Phobius"/>
    </source>
</evidence>
<keyword evidence="10" id="KW-1185">Reference proteome</keyword>
<protein>
    <submittedName>
        <fullName evidence="9">CorA family divalent cation transporter</fullName>
    </submittedName>
</protein>
<comment type="subcellular location">
    <subcellularLocation>
        <location evidence="1">Cell membrane</location>
        <topology evidence="1">Multi-pass membrane protein</topology>
    </subcellularLocation>
</comment>
<keyword evidence="6 8" id="KW-1133">Transmembrane helix</keyword>
<comment type="similarity">
    <text evidence="2">Belongs to the CorA metal ion transporter (MIT) (TC 1.A.35) family.</text>
</comment>
<dbReference type="RefSeq" id="WP_339964478.1">
    <property type="nucleotide sequence ID" value="NZ_JBBHJY010000001.1"/>
</dbReference>
<evidence type="ECO:0000313" key="10">
    <source>
        <dbReference type="Proteomes" id="UP001379235"/>
    </source>
</evidence>
<comment type="caution">
    <text evidence="9">The sequence shown here is derived from an EMBL/GenBank/DDBJ whole genome shotgun (WGS) entry which is preliminary data.</text>
</comment>
<proteinExistence type="inferred from homology"/>
<evidence type="ECO:0000256" key="3">
    <source>
        <dbReference type="ARBA" id="ARBA00022448"/>
    </source>
</evidence>